<dbReference type="GO" id="GO:0008320">
    <property type="term" value="F:protein transmembrane transporter activity"/>
    <property type="evidence" value="ECO:0007669"/>
    <property type="project" value="TreeGrafter"/>
</dbReference>
<dbReference type="InParanoid" id="A0A2G5C9R2"/>
<keyword evidence="10" id="KW-1185">Reference proteome</keyword>
<evidence type="ECO:0000313" key="9">
    <source>
        <dbReference type="EMBL" id="PIA28013.1"/>
    </source>
</evidence>
<dbReference type="STRING" id="218851.A0A2G5C9R2"/>
<dbReference type="GO" id="GO:0005744">
    <property type="term" value="C:TIM23 mitochondrial import inner membrane translocase complex"/>
    <property type="evidence" value="ECO:0007669"/>
    <property type="project" value="TreeGrafter"/>
</dbReference>
<protein>
    <recommendedName>
        <fullName evidence="11">Mitochondrial import inner membrane translocase subunit Tim17/Tim22/Tim23 family protein</fullName>
    </recommendedName>
</protein>
<dbReference type="GO" id="GO:0030150">
    <property type="term" value="P:protein import into mitochondrial matrix"/>
    <property type="evidence" value="ECO:0007669"/>
    <property type="project" value="TreeGrafter"/>
</dbReference>
<evidence type="ECO:0000256" key="4">
    <source>
        <dbReference type="ARBA" id="ARBA00022792"/>
    </source>
</evidence>
<comment type="subcellular location">
    <subcellularLocation>
        <location evidence="1">Mitochondrion inner membrane</location>
        <topology evidence="1">Multi-pass membrane protein</topology>
    </subcellularLocation>
</comment>
<evidence type="ECO:0000256" key="5">
    <source>
        <dbReference type="ARBA" id="ARBA00022989"/>
    </source>
</evidence>
<keyword evidence="7 8" id="KW-0472">Membrane</keyword>
<organism evidence="9 10">
    <name type="scientific">Aquilegia coerulea</name>
    <name type="common">Rocky mountain columbine</name>
    <dbReference type="NCBI Taxonomy" id="218851"/>
    <lineage>
        <taxon>Eukaryota</taxon>
        <taxon>Viridiplantae</taxon>
        <taxon>Streptophyta</taxon>
        <taxon>Embryophyta</taxon>
        <taxon>Tracheophyta</taxon>
        <taxon>Spermatophyta</taxon>
        <taxon>Magnoliopsida</taxon>
        <taxon>Ranunculales</taxon>
        <taxon>Ranunculaceae</taxon>
        <taxon>Thalictroideae</taxon>
        <taxon>Aquilegia</taxon>
    </lineage>
</organism>
<gene>
    <name evidence="9" type="ORF">AQUCO_07400100v1</name>
</gene>
<dbReference type="Pfam" id="PF02466">
    <property type="entry name" value="Tim17"/>
    <property type="match status" value="1"/>
</dbReference>
<name>A0A2G5C9R2_AQUCA</name>
<dbReference type="OrthoDB" id="688470at2759"/>
<evidence type="ECO:0000256" key="7">
    <source>
        <dbReference type="ARBA" id="ARBA00023136"/>
    </source>
</evidence>
<keyword evidence="5 8" id="KW-1133">Transmembrane helix</keyword>
<evidence type="ECO:0000313" key="10">
    <source>
        <dbReference type="Proteomes" id="UP000230069"/>
    </source>
</evidence>
<evidence type="ECO:0000256" key="6">
    <source>
        <dbReference type="ARBA" id="ARBA00023128"/>
    </source>
</evidence>
<feature type="transmembrane region" description="Helical" evidence="8">
    <location>
        <begin position="121"/>
        <end position="138"/>
    </location>
</feature>
<dbReference type="AlphaFoldDB" id="A0A2G5C9R2"/>
<evidence type="ECO:0000256" key="2">
    <source>
        <dbReference type="ARBA" id="ARBA00008444"/>
    </source>
</evidence>
<keyword evidence="4" id="KW-0999">Mitochondrion inner membrane</keyword>
<accession>A0A2G5C9R2</accession>
<dbReference type="PANTHER" id="PTHR10485">
    <property type="entry name" value="MITOCHONDRIAL IMPORT INNER MEMBRANE TRANSLOCASE SUBUNIT TIM-17"/>
    <property type="match status" value="1"/>
</dbReference>
<sequence length="238" mass="26521">MSAGFKLPSYSFGLTSYQDEIIDEAGLGFGFGIAWGLYKSFCNLPKTGFLTRLRCGLQASRVNAPRLGGKFATFVTLMSGLEFTMAHCRHKEDAWNGIVACTATVALYKSSRGLRVASRSAIGWGVVFAIVQGSMFVIRRTFLDKLNNRVICVFDYHVPVPPLPPKTRPNQITIAKFKQQMNAEYFGGRMLFGGLFASSVVVVEEEQQEAIHTHVEKLIHQAQTHVGIKLRVMNYYIN</sequence>
<evidence type="ECO:0000256" key="3">
    <source>
        <dbReference type="ARBA" id="ARBA00022692"/>
    </source>
</evidence>
<keyword evidence="3 8" id="KW-0812">Transmembrane</keyword>
<evidence type="ECO:0008006" key="11">
    <source>
        <dbReference type="Google" id="ProtNLM"/>
    </source>
</evidence>
<evidence type="ECO:0000256" key="8">
    <source>
        <dbReference type="SAM" id="Phobius"/>
    </source>
</evidence>
<dbReference type="Proteomes" id="UP000230069">
    <property type="component" value="Unassembled WGS sequence"/>
</dbReference>
<keyword evidence="6" id="KW-0496">Mitochondrion</keyword>
<proteinExistence type="inferred from homology"/>
<reference evidence="9 10" key="1">
    <citation type="submission" date="2017-09" db="EMBL/GenBank/DDBJ databases">
        <title>WGS assembly of Aquilegia coerulea Goldsmith.</title>
        <authorList>
            <person name="Hodges S."/>
            <person name="Kramer E."/>
            <person name="Nordborg M."/>
            <person name="Tomkins J."/>
            <person name="Borevitz J."/>
            <person name="Derieg N."/>
            <person name="Yan J."/>
            <person name="Mihaltcheva S."/>
            <person name="Hayes R.D."/>
            <person name="Rokhsar D."/>
        </authorList>
    </citation>
    <scope>NUCLEOTIDE SEQUENCE [LARGE SCALE GENOMIC DNA]</scope>
    <source>
        <strain evidence="10">cv. Goldsmith</strain>
    </source>
</reference>
<evidence type="ECO:0000256" key="1">
    <source>
        <dbReference type="ARBA" id="ARBA00004448"/>
    </source>
</evidence>
<dbReference type="EMBL" id="KZ305091">
    <property type="protein sequence ID" value="PIA28013.1"/>
    <property type="molecule type" value="Genomic_DNA"/>
</dbReference>
<dbReference type="PANTHER" id="PTHR10485:SF24">
    <property type="entry name" value="MITOCHONDRIAL IMPORT INNER MEMBRANE TRANSLOCASE SUBUNIT TIM22"/>
    <property type="match status" value="1"/>
</dbReference>
<comment type="similarity">
    <text evidence="2">Belongs to the Tim17/Tim22/Tim23 family.</text>
</comment>